<dbReference type="GeneTree" id="ENSGT00390000015918"/>
<feature type="signal peptide" evidence="1">
    <location>
        <begin position="1"/>
        <end position="20"/>
    </location>
</feature>
<feature type="chain" id="PRO_5017362880" evidence="1">
    <location>
        <begin position="21"/>
        <end position="136"/>
    </location>
</feature>
<dbReference type="Ensembl" id="ENSORLT00000044159.1">
    <property type="protein sequence ID" value="ENSORLP00000042573.1"/>
    <property type="gene ID" value="ENSORLG00000024993.1"/>
</dbReference>
<evidence type="ECO:0000256" key="1">
    <source>
        <dbReference type="SAM" id="SignalP"/>
    </source>
</evidence>
<gene>
    <name evidence="2" type="primary">apoa2</name>
</gene>
<keyword evidence="1" id="KW-0732">Signal</keyword>
<dbReference type="GO" id="GO:0000280">
    <property type="term" value="P:nuclear division"/>
    <property type="evidence" value="ECO:0007669"/>
    <property type="project" value="Ensembl"/>
</dbReference>
<dbReference type="InParanoid" id="A0A3B3IEL6"/>
<evidence type="ECO:0000313" key="3">
    <source>
        <dbReference type="Proteomes" id="UP000001038"/>
    </source>
</evidence>
<name>A0A3B3IEL6_ORYLA</name>
<dbReference type="OMA" id="RPHIGIT"/>
<keyword evidence="3" id="KW-1185">Reference proteome</keyword>
<sequence>MNAKYILALVLALQVSMSLCEIPAPSPELQSKYDSMKSTFIKRLENAYKKLQDAVSTSEQGQVTKELVDSVHNRPEFQAVVKVASGLGSEAAPIVDRARSSLLGLYEQYLRPHVGESLSSGIDHIKIYLDQVMPAE</sequence>
<dbReference type="GO" id="GO:0055113">
    <property type="term" value="P:epiboly involved in gastrulation with mouth forming second"/>
    <property type="evidence" value="ECO:0007669"/>
    <property type="project" value="Ensembl"/>
</dbReference>
<dbReference type="GO" id="GO:0043009">
    <property type="term" value="P:chordate embryonic development"/>
    <property type="evidence" value="ECO:0007669"/>
    <property type="project" value="Ensembl"/>
</dbReference>
<accession>A0A3B3IEL6</accession>
<reference evidence="2" key="2">
    <citation type="submission" date="2025-08" db="UniProtKB">
        <authorList>
            <consortium name="Ensembl"/>
        </authorList>
    </citation>
    <scope>IDENTIFICATION</scope>
    <source>
        <strain evidence="2">Hd-rR</strain>
    </source>
</reference>
<reference evidence="2 3" key="1">
    <citation type="journal article" date="2007" name="Nature">
        <title>The medaka draft genome and insights into vertebrate genome evolution.</title>
        <authorList>
            <person name="Kasahara M."/>
            <person name="Naruse K."/>
            <person name="Sasaki S."/>
            <person name="Nakatani Y."/>
            <person name="Qu W."/>
            <person name="Ahsan B."/>
            <person name="Yamada T."/>
            <person name="Nagayasu Y."/>
            <person name="Doi K."/>
            <person name="Kasai Y."/>
            <person name="Jindo T."/>
            <person name="Kobayashi D."/>
            <person name="Shimada A."/>
            <person name="Toyoda A."/>
            <person name="Kuroki Y."/>
            <person name="Fujiyama A."/>
            <person name="Sasaki T."/>
            <person name="Shimizu A."/>
            <person name="Asakawa S."/>
            <person name="Shimizu N."/>
            <person name="Hashimoto S."/>
            <person name="Yang J."/>
            <person name="Lee Y."/>
            <person name="Matsushima K."/>
            <person name="Sugano S."/>
            <person name="Sakaizumi M."/>
            <person name="Narita T."/>
            <person name="Ohishi K."/>
            <person name="Haga S."/>
            <person name="Ohta F."/>
            <person name="Nomoto H."/>
            <person name="Nogata K."/>
            <person name="Morishita T."/>
            <person name="Endo T."/>
            <person name="Shin-I T."/>
            <person name="Takeda H."/>
            <person name="Morishita S."/>
            <person name="Kohara Y."/>
        </authorList>
    </citation>
    <scope>NUCLEOTIDE SEQUENCE [LARGE SCALE GENOMIC DNA]</scope>
    <source>
        <strain evidence="2 3">Hd-rR</strain>
    </source>
</reference>
<dbReference type="AlphaFoldDB" id="A0A3B3IEL6"/>
<dbReference type="Proteomes" id="UP000001038">
    <property type="component" value="Chromosome 16"/>
</dbReference>
<reference evidence="2" key="3">
    <citation type="submission" date="2025-09" db="UniProtKB">
        <authorList>
            <consortium name="Ensembl"/>
        </authorList>
    </citation>
    <scope>IDENTIFICATION</scope>
    <source>
        <strain evidence="2">Hd-rR</strain>
    </source>
</reference>
<protein>
    <submittedName>
        <fullName evidence="2">Apolipoprotein A-II</fullName>
    </submittedName>
</protein>
<dbReference type="FunCoup" id="A0A3B3IEL6">
    <property type="interactions" value="28"/>
</dbReference>
<proteinExistence type="predicted"/>
<dbReference type="STRING" id="8090.ENSORLP00000042573"/>
<evidence type="ECO:0000313" key="2">
    <source>
        <dbReference type="Ensembl" id="ENSORLP00000042573.1"/>
    </source>
</evidence>
<dbReference type="Bgee" id="ENSORLG00000024993">
    <property type="expression patterns" value="Expressed in adult organism and 12 other cell types or tissues"/>
</dbReference>
<organism evidence="2 3">
    <name type="scientific">Oryzias latipes</name>
    <name type="common">Japanese rice fish</name>
    <name type="synonym">Japanese killifish</name>
    <dbReference type="NCBI Taxonomy" id="8090"/>
    <lineage>
        <taxon>Eukaryota</taxon>
        <taxon>Metazoa</taxon>
        <taxon>Chordata</taxon>
        <taxon>Craniata</taxon>
        <taxon>Vertebrata</taxon>
        <taxon>Euteleostomi</taxon>
        <taxon>Actinopterygii</taxon>
        <taxon>Neopterygii</taxon>
        <taxon>Teleostei</taxon>
        <taxon>Neoteleostei</taxon>
        <taxon>Acanthomorphata</taxon>
        <taxon>Ovalentaria</taxon>
        <taxon>Atherinomorphae</taxon>
        <taxon>Beloniformes</taxon>
        <taxon>Adrianichthyidae</taxon>
        <taxon>Oryziinae</taxon>
        <taxon>Oryzias</taxon>
    </lineage>
</organism>